<dbReference type="Proteomes" id="UP000001554">
    <property type="component" value="Unplaced"/>
</dbReference>
<feature type="transmembrane region" description="Helical" evidence="5">
    <location>
        <begin position="465"/>
        <end position="484"/>
    </location>
</feature>
<comment type="caution">
    <text evidence="5">Lacks conserved residue(s) required for the propagation of feature annotation.</text>
</comment>
<dbReference type="GO" id="GO:0005231">
    <property type="term" value="F:excitatory extracellular ligand-gated monoatomic ion channel activity"/>
    <property type="evidence" value="ECO:0000318"/>
    <property type="project" value="GO_Central"/>
</dbReference>
<dbReference type="GO" id="GO:0005892">
    <property type="term" value="C:acetylcholine-gated channel complex"/>
    <property type="evidence" value="ECO:0000318"/>
    <property type="project" value="GO_Central"/>
</dbReference>
<dbReference type="KEGG" id="bfo:118408500"/>
<dbReference type="GO" id="GO:0098794">
    <property type="term" value="C:postsynapse"/>
    <property type="evidence" value="ECO:0007669"/>
    <property type="project" value="GOC"/>
</dbReference>
<organism evidence="8 9">
    <name type="scientific">Branchiostoma floridae</name>
    <name type="common">Florida lancelet</name>
    <name type="synonym">Amphioxus</name>
    <dbReference type="NCBI Taxonomy" id="7739"/>
    <lineage>
        <taxon>Eukaryota</taxon>
        <taxon>Metazoa</taxon>
        <taxon>Chordata</taxon>
        <taxon>Cephalochordata</taxon>
        <taxon>Leptocardii</taxon>
        <taxon>Amphioxiformes</taxon>
        <taxon>Branchiostomatidae</taxon>
        <taxon>Branchiostoma</taxon>
    </lineage>
</organism>
<name>A0A9J7HTU7_BRAFL</name>
<dbReference type="GO" id="GO:0004888">
    <property type="term" value="F:transmembrane signaling receptor activity"/>
    <property type="evidence" value="ECO:0007669"/>
    <property type="project" value="InterPro"/>
</dbReference>
<dbReference type="GO" id="GO:0045202">
    <property type="term" value="C:synapse"/>
    <property type="evidence" value="ECO:0000318"/>
    <property type="project" value="GO_Central"/>
</dbReference>
<feature type="transmembrane region" description="Helical" evidence="5">
    <location>
        <begin position="302"/>
        <end position="323"/>
    </location>
</feature>
<dbReference type="Gene3D" id="1.20.58.390">
    <property type="entry name" value="Neurotransmitter-gated ion-channel transmembrane domain"/>
    <property type="match status" value="1"/>
</dbReference>
<dbReference type="GeneID" id="118408500"/>
<evidence type="ECO:0000313" key="9">
    <source>
        <dbReference type="RefSeq" id="XP_035665208.1"/>
    </source>
</evidence>
<dbReference type="OrthoDB" id="410315at2759"/>
<dbReference type="InterPro" id="IPR006202">
    <property type="entry name" value="Neur_chan_lig-bd"/>
</dbReference>
<dbReference type="PROSITE" id="PS00236">
    <property type="entry name" value="NEUROTR_ION_CHANNEL"/>
    <property type="match status" value="1"/>
</dbReference>
<dbReference type="AlphaFoldDB" id="A0A9J7HTU7"/>
<keyword evidence="2 5" id="KW-0812">Transmembrane</keyword>
<dbReference type="CDD" id="cd19051">
    <property type="entry name" value="LGIC_TM_cation"/>
    <property type="match status" value="1"/>
</dbReference>
<dbReference type="GO" id="GO:0042391">
    <property type="term" value="P:regulation of membrane potential"/>
    <property type="evidence" value="ECO:0000318"/>
    <property type="project" value="GO_Central"/>
</dbReference>
<dbReference type="InterPro" id="IPR006201">
    <property type="entry name" value="Neur_channel"/>
</dbReference>
<evidence type="ECO:0000256" key="5">
    <source>
        <dbReference type="RuleBase" id="RU000687"/>
    </source>
</evidence>
<feature type="domain" description="Neurotransmitter-gated ion-channel transmembrane" evidence="7">
    <location>
        <begin position="244"/>
        <end position="482"/>
    </location>
</feature>
<dbReference type="InterPro" id="IPR018000">
    <property type="entry name" value="Neurotransmitter_ion_chnl_CS"/>
</dbReference>
<evidence type="ECO:0000256" key="2">
    <source>
        <dbReference type="ARBA" id="ARBA00022692"/>
    </source>
</evidence>
<dbReference type="CDD" id="cd18997">
    <property type="entry name" value="LGIC_ECD_nAChR"/>
    <property type="match status" value="1"/>
</dbReference>
<keyword evidence="5" id="KW-0732">Signal</keyword>
<keyword evidence="5" id="KW-0407">Ion channel</keyword>
<dbReference type="FunFam" id="1.20.58.390:FF:000130">
    <property type="entry name" value="Si:ch211-256e16.7"/>
    <property type="match status" value="1"/>
</dbReference>
<feature type="signal peptide" evidence="5">
    <location>
        <begin position="1"/>
        <end position="22"/>
    </location>
</feature>
<comment type="subcellular location">
    <subcellularLocation>
        <location evidence="1">Membrane</location>
        <topology evidence="1">Multi-pass membrane protein</topology>
    </subcellularLocation>
</comment>
<proteinExistence type="inferred from homology"/>
<dbReference type="SUPFAM" id="SSF63712">
    <property type="entry name" value="Nicotinic receptor ligand binding domain-like"/>
    <property type="match status" value="1"/>
</dbReference>
<dbReference type="InterPro" id="IPR036734">
    <property type="entry name" value="Neur_chan_lig-bd_sf"/>
</dbReference>
<dbReference type="SUPFAM" id="SSF90112">
    <property type="entry name" value="Neurotransmitter-gated ion-channel transmembrane pore"/>
    <property type="match status" value="1"/>
</dbReference>
<dbReference type="FunFam" id="2.70.170.10:FF:000030">
    <property type="entry name" value="AcetylCholine Receptor"/>
    <property type="match status" value="1"/>
</dbReference>
<feature type="transmembrane region" description="Helical" evidence="5">
    <location>
        <begin position="239"/>
        <end position="259"/>
    </location>
</feature>
<dbReference type="GO" id="GO:0005886">
    <property type="term" value="C:plasma membrane"/>
    <property type="evidence" value="ECO:0000318"/>
    <property type="project" value="GO_Central"/>
</dbReference>
<evidence type="ECO:0000259" key="7">
    <source>
        <dbReference type="Pfam" id="PF02932"/>
    </source>
</evidence>
<evidence type="ECO:0000256" key="3">
    <source>
        <dbReference type="ARBA" id="ARBA00022989"/>
    </source>
</evidence>
<keyword evidence="4 5" id="KW-0472">Membrane</keyword>
<comment type="similarity">
    <text evidence="5">Belongs to the ligand-gated ion channel (TC 1.A.9) family.</text>
</comment>
<dbReference type="GO" id="GO:1904315">
    <property type="term" value="F:transmitter-gated monoatomic ion channel activity involved in regulation of postsynaptic membrane potential"/>
    <property type="evidence" value="ECO:0000318"/>
    <property type="project" value="GO_Central"/>
</dbReference>
<dbReference type="Pfam" id="PF02931">
    <property type="entry name" value="Neur_chan_LBD"/>
    <property type="match status" value="1"/>
</dbReference>
<evidence type="ECO:0000259" key="6">
    <source>
        <dbReference type="Pfam" id="PF02931"/>
    </source>
</evidence>
<dbReference type="PRINTS" id="PR00252">
    <property type="entry name" value="NRIONCHANNEL"/>
</dbReference>
<dbReference type="GO" id="GO:0007268">
    <property type="term" value="P:chemical synaptic transmission"/>
    <property type="evidence" value="ECO:0000318"/>
    <property type="project" value="GO_Central"/>
</dbReference>
<dbReference type="GO" id="GO:0034220">
    <property type="term" value="P:monoatomic ion transmembrane transport"/>
    <property type="evidence" value="ECO:0000318"/>
    <property type="project" value="GO_Central"/>
</dbReference>
<dbReference type="GO" id="GO:0043005">
    <property type="term" value="C:neuron projection"/>
    <property type="evidence" value="ECO:0000318"/>
    <property type="project" value="GO_Central"/>
</dbReference>
<evidence type="ECO:0000256" key="1">
    <source>
        <dbReference type="ARBA" id="ARBA00004141"/>
    </source>
</evidence>
<keyword evidence="5" id="KW-0813">Transport</keyword>
<accession>A0A9J7HTU7</accession>
<keyword evidence="8" id="KW-1185">Reference proteome</keyword>
<reference evidence="9" key="1">
    <citation type="submission" date="2025-08" db="UniProtKB">
        <authorList>
            <consortium name="RefSeq"/>
        </authorList>
    </citation>
    <scope>IDENTIFICATION</scope>
    <source>
        <strain evidence="9">S238N-H82</strain>
        <tissue evidence="9">Testes</tissue>
    </source>
</reference>
<gene>
    <name evidence="9" type="primary">LOC118408500</name>
</gene>
<feature type="chain" id="PRO_5039963342" evidence="5">
    <location>
        <begin position="23"/>
        <end position="485"/>
    </location>
</feature>
<dbReference type="RefSeq" id="XP_035665208.1">
    <property type="nucleotide sequence ID" value="XM_035809315.1"/>
</dbReference>
<dbReference type="InterPro" id="IPR036719">
    <property type="entry name" value="Neuro-gated_channel_TM_sf"/>
</dbReference>
<dbReference type="Gene3D" id="2.70.170.10">
    <property type="entry name" value="Neurotransmitter-gated ion-channel ligand-binding domain"/>
    <property type="match status" value="1"/>
</dbReference>
<dbReference type="OMA" id="SANMEFG"/>
<feature type="domain" description="Neurotransmitter-gated ion-channel ligand-binding" evidence="6">
    <location>
        <begin position="29"/>
        <end position="236"/>
    </location>
</feature>
<dbReference type="Pfam" id="PF02932">
    <property type="entry name" value="Neur_chan_memb"/>
    <property type="match status" value="1"/>
</dbReference>
<keyword evidence="3 5" id="KW-1133">Transmembrane helix</keyword>
<keyword evidence="5" id="KW-0406">Ion transport</keyword>
<sequence length="485" mass="55408">MKTWKIVPFLLAAMVISHVTSGSDIQSPEEQLITNLLAGYNTDRRPVRNVSDAVNVTIDIAVAEYLHMDDRNHMLTANLWMRLFWTDPFLTWDPSEYNGLDLLRIQGSKIWSPDILLYNSVFDEGFVENPDFKATIRPDGSVAFLYPFTYKAACRVNIVYFPEDIQVCPLKFGSWSYDGLKMDLVNRFPKGDIANLGSMEEWKVTDLVAERHVHYYNCCPEPFPDVTFTLVMKRRPLYYQYYIFVPACVLMLISLLGFLTPPESGERMTMVLTALLANTVNMEVVAGQLPKTSSYVPIIGKYFGAVLFVNALAIAMNVVILSLHFGSFRAQPPPAGLKTFLRLDAPSKWADWFFWRCFRRRSISFPPDASGVTLNSCIWKNLESALSGRTSRMKRPYSTSAMETTHLTKSYNNNNNNNSMDPVLLAKMDVIVNNLRAARMSREEKRKIDEALYEWREVASRIDRIFFAIFTVIMVVVNVVVFGMI</sequence>
<dbReference type="PANTHER" id="PTHR18945">
    <property type="entry name" value="NEUROTRANSMITTER GATED ION CHANNEL"/>
    <property type="match status" value="1"/>
</dbReference>
<evidence type="ECO:0000313" key="8">
    <source>
        <dbReference type="Proteomes" id="UP000001554"/>
    </source>
</evidence>
<dbReference type="InterPro" id="IPR038050">
    <property type="entry name" value="Neuro_actylchol_rec"/>
</dbReference>
<protein>
    <submittedName>
        <fullName evidence="9">Neuronal acetylcholine receptor subunit alpha-10-like isoform X1</fullName>
    </submittedName>
</protein>
<dbReference type="InterPro" id="IPR006029">
    <property type="entry name" value="Neurotrans-gated_channel_TM"/>
</dbReference>
<evidence type="ECO:0000256" key="4">
    <source>
        <dbReference type="ARBA" id="ARBA00023136"/>
    </source>
</evidence>